<dbReference type="InterPro" id="IPR023418">
    <property type="entry name" value="Thyroxine_BS"/>
</dbReference>
<comment type="similarity">
    <text evidence="3 8">Belongs to the transthyretin family. 5-hydroxyisourate hydrolase subfamily.</text>
</comment>
<comment type="subunit">
    <text evidence="4 8">Homotetramer.</text>
</comment>
<dbReference type="InterPro" id="IPR014306">
    <property type="entry name" value="Hydroxyisourate_hydrolase"/>
</dbReference>
<dbReference type="EC" id="3.5.2.17" evidence="8"/>
<evidence type="ECO:0000259" key="10">
    <source>
        <dbReference type="SMART" id="SM00095"/>
    </source>
</evidence>
<dbReference type="SMART" id="SM00095">
    <property type="entry name" value="TR_THY"/>
    <property type="match status" value="1"/>
</dbReference>
<gene>
    <name evidence="11" type="primary">uraH</name>
    <name evidence="11" type="ORF">EGI89_13890</name>
</gene>
<comment type="caution">
    <text evidence="11">The sequence shown here is derived from an EMBL/GenBank/DDBJ whole genome shotgun (WGS) entry which is preliminary data.</text>
</comment>
<dbReference type="Pfam" id="PF00576">
    <property type="entry name" value="Transthyretin"/>
    <property type="match status" value="1"/>
</dbReference>
<feature type="domain" description="Transthyretin/hydroxyisourate hydrolase" evidence="10">
    <location>
        <begin position="21"/>
        <end position="133"/>
    </location>
</feature>
<reference evidence="11 12" key="1">
    <citation type="submission" date="2018-10" db="EMBL/GenBank/DDBJ databases">
        <title>Transmission dynamics of multidrug resistant bacteria on intensive care unit surfaces.</title>
        <authorList>
            <person name="D'Souza A.W."/>
            <person name="Potter R.F."/>
            <person name="Wallace M."/>
            <person name="Shupe A."/>
            <person name="Patel S."/>
            <person name="Sun S."/>
            <person name="Gul D."/>
            <person name="Kwon J.H."/>
            <person name="Andleeb S."/>
            <person name="Burnham C.-A.D."/>
            <person name="Dantas G."/>
        </authorList>
    </citation>
    <scope>NUCLEOTIDE SEQUENCE [LARGE SCALE GENOMIC DNA]</scope>
    <source>
        <strain evidence="11 12">WF_348</strain>
    </source>
</reference>
<comment type="catalytic activity">
    <reaction evidence="1 8">
        <text>5-hydroxyisourate + H2O = 5-hydroxy-2-oxo-4-ureido-2,5-dihydro-1H-imidazole-5-carboxylate + H(+)</text>
        <dbReference type="Rhea" id="RHEA:23736"/>
        <dbReference type="ChEBI" id="CHEBI:15377"/>
        <dbReference type="ChEBI" id="CHEBI:15378"/>
        <dbReference type="ChEBI" id="CHEBI:18072"/>
        <dbReference type="ChEBI" id="CHEBI:58639"/>
        <dbReference type="EC" id="3.5.2.17"/>
    </reaction>
</comment>
<evidence type="ECO:0000256" key="3">
    <source>
        <dbReference type="ARBA" id="ARBA00009850"/>
    </source>
</evidence>
<dbReference type="PANTHER" id="PTHR10395">
    <property type="entry name" value="URICASE AND TRANSTHYRETIN-RELATED"/>
    <property type="match status" value="1"/>
</dbReference>
<evidence type="ECO:0000256" key="6">
    <source>
        <dbReference type="ARBA" id="ARBA00022801"/>
    </source>
</evidence>
<dbReference type="InterPro" id="IPR023419">
    <property type="entry name" value="Transthyretin_CS"/>
</dbReference>
<evidence type="ECO:0000256" key="2">
    <source>
        <dbReference type="ARBA" id="ARBA00002704"/>
    </source>
</evidence>
<dbReference type="CDD" id="cd05822">
    <property type="entry name" value="TLP_HIUase"/>
    <property type="match status" value="1"/>
</dbReference>
<dbReference type="AlphaFoldDB" id="A0A427BFS7"/>
<evidence type="ECO:0000256" key="7">
    <source>
        <dbReference type="PIRSR" id="PIRSR600895-51"/>
    </source>
</evidence>
<dbReference type="PROSITE" id="PS00769">
    <property type="entry name" value="TRANSTHYRETIN_2"/>
    <property type="match status" value="1"/>
</dbReference>
<accession>A0A427BFS7</accession>
<proteinExistence type="inferred from homology"/>
<keyword evidence="5 8" id="KW-0659">Purine metabolism</keyword>
<dbReference type="Gene3D" id="2.60.40.180">
    <property type="entry name" value="Transthyretin/hydroxyisourate hydrolase domain"/>
    <property type="match status" value="1"/>
</dbReference>
<feature type="chain" id="PRO_5018975943" description="5-hydroxyisourate hydrolase" evidence="9">
    <location>
        <begin position="20"/>
        <end position="134"/>
    </location>
</feature>
<sequence length="134" mass="15432">MKKSIFFFLLICCSLFCFSQTKTYQLSSHILDNSTGDPAPSVSVTLEKMNVDNSWTKVSTQITDKDGRIGNFLPYGQNNDGVYKLVFHIESYFDRKKLQTFYPFIEIVFRIKGNKHFHVPLTLSPYGYSTYKGS</sequence>
<keyword evidence="9" id="KW-0732">Signal</keyword>
<feature type="binding site" evidence="7">
    <location>
        <position position="131"/>
    </location>
    <ligand>
        <name>substrate</name>
    </ligand>
</feature>
<dbReference type="PROSITE" id="PS00768">
    <property type="entry name" value="TRANSTHYRETIN_1"/>
    <property type="match status" value="1"/>
</dbReference>
<evidence type="ECO:0000256" key="9">
    <source>
        <dbReference type="SAM" id="SignalP"/>
    </source>
</evidence>
<dbReference type="GO" id="GO:0006144">
    <property type="term" value="P:purine nucleobase metabolic process"/>
    <property type="evidence" value="ECO:0007669"/>
    <property type="project" value="UniProtKB-KW"/>
</dbReference>
<dbReference type="InterPro" id="IPR000895">
    <property type="entry name" value="Transthyretin/HIU_hydrolase"/>
</dbReference>
<dbReference type="PRINTS" id="PR00189">
    <property type="entry name" value="TRNSTHYRETIN"/>
</dbReference>
<evidence type="ECO:0000313" key="11">
    <source>
        <dbReference type="EMBL" id="RRT88025.1"/>
    </source>
</evidence>
<dbReference type="EMBL" id="RHPO01000045">
    <property type="protein sequence ID" value="RRT88025.1"/>
    <property type="molecule type" value="Genomic_DNA"/>
</dbReference>
<dbReference type="InterPro" id="IPR023416">
    <property type="entry name" value="Transthyretin/HIU_hydrolase_d"/>
</dbReference>
<keyword evidence="6 8" id="KW-0378">Hydrolase</keyword>
<protein>
    <recommendedName>
        <fullName evidence="8">5-hydroxyisourate hydrolase</fullName>
        <shortName evidence="8">HIU hydrolase</shortName>
        <shortName evidence="8">HIUHase</shortName>
        <ecNumber evidence="8">3.5.2.17</ecNumber>
    </recommendedName>
</protein>
<dbReference type="GO" id="GO:0033971">
    <property type="term" value="F:hydroxyisourate hydrolase activity"/>
    <property type="evidence" value="ECO:0007669"/>
    <property type="project" value="UniProtKB-EC"/>
</dbReference>
<dbReference type="PANTHER" id="PTHR10395:SF7">
    <property type="entry name" value="5-HYDROXYISOURATE HYDROLASE"/>
    <property type="match status" value="1"/>
</dbReference>
<organism evidence="11 12">
    <name type="scientific">Empedobacter falsenii</name>
    <dbReference type="NCBI Taxonomy" id="343874"/>
    <lineage>
        <taxon>Bacteria</taxon>
        <taxon>Pseudomonadati</taxon>
        <taxon>Bacteroidota</taxon>
        <taxon>Flavobacteriia</taxon>
        <taxon>Flavobacteriales</taxon>
        <taxon>Weeksellaceae</taxon>
        <taxon>Empedobacter</taxon>
    </lineage>
</organism>
<dbReference type="InterPro" id="IPR036817">
    <property type="entry name" value="Transthyretin/HIU_hydrolase_sf"/>
</dbReference>
<evidence type="ECO:0000256" key="4">
    <source>
        <dbReference type="ARBA" id="ARBA00011881"/>
    </source>
</evidence>
<name>A0A427BFS7_9FLAO</name>
<dbReference type="RefSeq" id="WP_125350623.1">
    <property type="nucleotide sequence ID" value="NZ_RHPN01000044.1"/>
</dbReference>
<dbReference type="NCBIfam" id="TIGR02962">
    <property type="entry name" value="hdxy_isourate"/>
    <property type="match status" value="1"/>
</dbReference>
<evidence type="ECO:0000256" key="1">
    <source>
        <dbReference type="ARBA" id="ARBA00001043"/>
    </source>
</evidence>
<evidence type="ECO:0000256" key="5">
    <source>
        <dbReference type="ARBA" id="ARBA00022631"/>
    </source>
</evidence>
<evidence type="ECO:0000313" key="12">
    <source>
        <dbReference type="Proteomes" id="UP000267844"/>
    </source>
</evidence>
<evidence type="ECO:0000256" key="8">
    <source>
        <dbReference type="RuleBase" id="RU361270"/>
    </source>
</evidence>
<feature type="binding site" evidence="7">
    <location>
        <position position="68"/>
    </location>
    <ligand>
        <name>substrate</name>
    </ligand>
</feature>
<dbReference type="Proteomes" id="UP000267844">
    <property type="component" value="Unassembled WGS sequence"/>
</dbReference>
<dbReference type="SUPFAM" id="SSF49472">
    <property type="entry name" value="Transthyretin (synonym: prealbumin)"/>
    <property type="match status" value="1"/>
</dbReference>
<feature type="binding site" evidence="7">
    <location>
        <position position="29"/>
    </location>
    <ligand>
        <name>substrate</name>
    </ligand>
</feature>
<comment type="function">
    <text evidence="2">Catalyzes the hydrolysis of 5-hydroxyisourate (HIU) to 2-oxo-4-hydroxy-4-carboxy-5-ureidoimidazoline (OHCU).</text>
</comment>
<feature type="signal peptide" evidence="9">
    <location>
        <begin position="1"/>
        <end position="19"/>
    </location>
</feature>